<keyword evidence="1" id="KW-0732">Signal</keyword>
<name>A0A4V3H3K5_9GAMM</name>
<evidence type="ECO:0000256" key="1">
    <source>
        <dbReference type="SAM" id="SignalP"/>
    </source>
</evidence>
<gene>
    <name evidence="2" type="ORF">EDC23_2440</name>
</gene>
<dbReference type="AlphaFoldDB" id="A0A4V3H3K5"/>
<accession>A0A4V3H3K5</accession>
<comment type="caution">
    <text evidence="2">The sequence shown here is derived from an EMBL/GenBank/DDBJ whole genome shotgun (WGS) entry which is preliminary data.</text>
</comment>
<evidence type="ECO:0000313" key="3">
    <source>
        <dbReference type="Proteomes" id="UP000294914"/>
    </source>
</evidence>
<dbReference type="EMBL" id="SOQX01000007">
    <property type="protein sequence ID" value="TDX99654.1"/>
    <property type="molecule type" value="Genomic_DNA"/>
</dbReference>
<organism evidence="2 3">
    <name type="scientific">Thiohalophilus thiocyanatoxydans</name>
    <dbReference type="NCBI Taxonomy" id="381308"/>
    <lineage>
        <taxon>Bacteria</taxon>
        <taxon>Pseudomonadati</taxon>
        <taxon>Pseudomonadota</taxon>
        <taxon>Gammaproteobacteria</taxon>
        <taxon>Thiohalomonadales</taxon>
        <taxon>Thiohalophilaceae</taxon>
        <taxon>Thiohalophilus</taxon>
    </lineage>
</organism>
<reference evidence="2 3" key="1">
    <citation type="submission" date="2019-03" db="EMBL/GenBank/DDBJ databases">
        <title>Genomic Encyclopedia of Type Strains, Phase IV (KMG-IV): sequencing the most valuable type-strain genomes for metagenomic binning, comparative biology and taxonomic classification.</title>
        <authorList>
            <person name="Goeker M."/>
        </authorList>
    </citation>
    <scope>NUCLEOTIDE SEQUENCE [LARGE SCALE GENOMIC DNA]</scope>
    <source>
        <strain evidence="2 3">DSM 16326</strain>
    </source>
</reference>
<proteinExistence type="predicted"/>
<dbReference type="Proteomes" id="UP000294914">
    <property type="component" value="Unassembled WGS sequence"/>
</dbReference>
<dbReference type="OrthoDB" id="9928271at2"/>
<feature type="chain" id="PRO_5020654784" evidence="1">
    <location>
        <begin position="19"/>
        <end position="169"/>
    </location>
</feature>
<feature type="signal peptide" evidence="1">
    <location>
        <begin position="1"/>
        <end position="18"/>
    </location>
</feature>
<sequence>MRILVTLLALVISGVCTASQGYIEKAGTRLEIKDSVAVLDEQVGKLTIYLLPSRLSAREKKRMKAGNAMMVLLTKSSPDNSKWGWYPYATLEMRNTPADFSSAEVLRSYYLMVYGINKKNATDNLNGRFSGNEVLRNYRFDEERVQFRFSGRQDYFDIRWQLEVNAPLL</sequence>
<evidence type="ECO:0000313" key="2">
    <source>
        <dbReference type="EMBL" id="TDX99654.1"/>
    </source>
</evidence>
<keyword evidence="3" id="KW-1185">Reference proteome</keyword>
<protein>
    <submittedName>
        <fullName evidence="2">Uncharacterized protein</fullName>
    </submittedName>
</protein>
<dbReference type="RefSeq" id="WP_134084906.1">
    <property type="nucleotide sequence ID" value="NZ_SOQX01000007.1"/>
</dbReference>